<dbReference type="Proteomes" id="UP001199795">
    <property type="component" value="Unassembled WGS sequence"/>
</dbReference>
<proteinExistence type="predicted"/>
<reference evidence="1" key="1">
    <citation type="submission" date="2022-01" db="EMBL/GenBank/DDBJ databases">
        <title>Draft genome sequence of Sabulilitoribacter arenilitoris KCTC 52401.</title>
        <authorList>
            <person name="Oh J.-S."/>
        </authorList>
    </citation>
    <scope>NUCLEOTIDE SEQUENCE</scope>
    <source>
        <strain evidence="1">HMF6543</strain>
    </source>
</reference>
<dbReference type="RefSeq" id="WP_237241009.1">
    <property type="nucleotide sequence ID" value="NZ_JAKKDU010000032.1"/>
</dbReference>
<evidence type="ECO:0000313" key="1">
    <source>
        <dbReference type="EMBL" id="MCF7569684.1"/>
    </source>
</evidence>
<dbReference type="EMBL" id="JAKKDU010000032">
    <property type="protein sequence ID" value="MCF7569684.1"/>
    <property type="molecule type" value="Genomic_DNA"/>
</dbReference>
<comment type="caution">
    <text evidence="1">The sequence shown here is derived from an EMBL/GenBank/DDBJ whole genome shotgun (WGS) entry which is preliminary data.</text>
</comment>
<dbReference type="AlphaFoldDB" id="A0AAE3ET64"/>
<organism evidence="1 2">
    <name type="scientific">Wocania arenilitoris</name>
    <dbReference type="NCBI Taxonomy" id="2044858"/>
    <lineage>
        <taxon>Bacteria</taxon>
        <taxon>Pseudomonadati</taxon>
        <taxon>Bacteroidota</taxon>
        <taxon>Flavobacteriia</taxon>
        <taxon>Flavobacteriales</taxon>
        <taxon>Flavobacteriaceae</taxon>
        <taxon>Wocania</taxon>
    </lineage>
</organism>
<sequence length="169" mass="20099">MNDERKKKIELLQRKNKVKNDIKILTEFYEDIEIVEFLTNDELNKIFEFDRKKDFRNYNLEFSYSPSENEIVKSDLSDLIEDSFFFKPYDLSEETYCLSNKSEFNKIFDKTFLENNLPTLIYTSDGKTSIIVSKEVVDYELKDGIKTQKEWWNISVGGINGIKQIINKK</sequence>
<accession>A0AAE3ET64</accession>
<gene>
    <name evidence="1" type="ORF">L3X37_15155</name>
</gene>
<evidence type="ECO:0000313" key="2">
    <source>
        <dbReference type="Proteomes" id="UP001199795"/>
    </source>
</evidence>
<name>A0AAE3ET64_9FLAO</name>
<protein>
    <submittedName>
        <fullName evidence="1">Uncharacterized protein</fullName>
    </submittedName>
</protein>
<keyword evidence="2" id="KW-1185">Reference proteome</keyword>